<evidence type="ECO:0000313" key="9">
    <source>
        <dbReference type="Proteomes" id="UP000504632"/>
    </source>
</evidence>
<keyword evidence="1" id="KW-0479">Metal-binding</keyword>
<dbReference type="InterPro" id="IPR051051">
    <property type="entry name" value="E3_ubiq-ligase_TRIM/RNF"/>
</dbReference>
<protein>
    <submittedName>
        <fullName evidence="10">Tripartite motif-containing protein 16</fullName>
    </submittedName>
</protein>
<dbReference type="Gene3D" id="3.30.160.60">
    <property type="entry name" value="Classic Zinc Finger"/>
    <property type="match status" value="1"/>
</dbReference>
<evidence type="ECO:0000256" key="1">
    <source>
        <dbReference type="ARBA" id="ARBA00022723"/>
    </source>
</evidence>
<dbReference type="SMART" id="SM00336">
    <property type="entry name" value="BBOX"/>
    <property type="match status" value="2"/>
</dbReference>
<dbReference type="InterPro" id="IPR058030">
    <property type="entry name" value="TRIM8/14/16/25/29/45/65_CC"/>
</dbReference>
<dbReference type="GeneID" id="115826228"/>
<feature type="region of interest" description="Disordered" evidence="6">
    <location>
        <begin position="1"/>
        <end position="32"/>
    </location>
</feature>
<dbReference type="SUPFAM" id="SSF49899">
    <property type="entry name" value="Concanavalin A-like lectins/glucanases"/>
    <property type="match status" value="1"/>
</dbReference>
<reference evidence="10" key="1">
    <citation type="submission" date="2025-08" db="UniProtKB">
        <authorList>
            <consortium name="RefSeq"/>
        </authorList>
    </citation>
    <scope>IDENTIFICATION</scope>
</reference>
<gene>
    <name evidence="10" type="primary">LOC115826228</name>
</gene>
<dbReference type="Pfam" id="PF13765">
    <property type="entry name" value="PRY"/>
    <property type="match status" value="1"/>
</dbReference>
<dbReference type="PROSITE" id="PS50188">
    <property type="entry name" value="B302_SPRY"/>
    <property type="match status" value="1"/>
</dbReference>
<evidence type="ECO:0000256" key="3">
    <source>
        <dbReference type="ARBA" id="ARBA00022833"/>
    </source>
</evidence>
<evidence type="ECO:0000256" key="6">
    <source>
        <dbReference type="SAM" id="MobiDB-lite"/>
    </source>
</evidence>
<evidence type="ECO:0000259" key="7">
    <source>
        <dbReference type="PROSITE" id="PS50119"/>
    </source>
</evidence>
<feature type="domain" description="B30.2/SPRY" evidence="8">
    <location>
        <begin position="317"/>
        <end position="512"/>
    </location>
</feature>
<dbReference type="RefSeq" id="XP_030645825.1">
    <property type="nucleotide sequence ID" value="XM_030789965.1"/>
</dbReference>
<dbReference type="SMART" id="SM00449">
    <property type="entry name" value="SPRY"/>
    <property type="match status" value="1"/>
</dbReference>
<evidence type="ECO:0000259" key="8">
    <source>
        <dbReference type="PROSITE" id="PS50188"/>
    </source>
</evidence>
<dbReference type="GO" id="GO:0008270">
    <property type="term" value="F:zinc ion binding"/>
    <property type="evidence" value="ECO:0007669"/>
    <property type="project" value="UniProtKB-KW"/>
</dbReference>
<accession>A0A6J2WJV1</accession>
<dbReference type="Pfam" id="PF25600">
    <property type="entry name" value="TRIM_CC"/>
    <property type="match status" value="1"/>
</dbReference>
<dbReference type="InParanoid" id="A0A6J2WJV1"/>
<proteinExistence type="predicted"/>
<dbReference type="Gene3D" id="2.60.120.920">
    <property type="match status" value="1"/>
</dbReference>
<dbReference type="Gene3D" id="4.10.830.40">
    <property type="match status" value="1"/>
</dbReference>
<dbReference type="SMART" id="SM00589">
    <property type="entry name" value="PRY"/>
    <property type="match status" value="1"/>
</dbReference>
<dbReference type="AlphaFoldDB" id="A0A6J2WJV1"/>
<dbReference type="InterPro" id="IPR003879">
    <property type="entry name" value="Butyrophylin_SPRY"/>
</dbReference>
<dbReference type="Proteomes" id="UP000504632">
    <property type="component" value="Chromosome 13"/>
</dbReference>
<sequence>MAVSKDDLKDFKVSEEPTDPQEDSSPVPGDQGPEEVLCDSCIESPSKAIKSCLTCQVSYCEAHLRPHLENSKFQTHRLVEPLQDMEVRICDHHRLPLGLFCLTDSRCVCLGCQEEDHRGHPTVTAGNARKQIEEELQRKHREMVKTMSSAEHAISKLQSNTASIEASVVDVRAVIEKQFSELQAAMENARKEALDVLEVEHRQALSQAEGIRAHLERKITELKKILTQVERLSVTKNDMDFIQEYSEWKKAPVDVGLPGVYISLIDHLSTFSRFVTESAQELCDQLFSKYNIQLKELYETEKLSIKMMVHSKAATNHHVIEPEPETREDFLKYASILSFNPDSTHKFLRLTDNNKKVTNTTPWQHSYPDTAERFEYWRQVLALESLYLGRHYFEVDLSGDGAYVGLTYKSIDRKGDKSSSCITGNSFSWCLGREGRGLSTWHADVEIPLEVGEFTRIGVYVDYEKGVLTFYGVATPMVLLYQYTTNFLEPLYPAFWLSKKDNVVALVIPGDD</sequence>
<dbReference type="PANTHER" id="PTHR25465:SF10">
    <property type="entry name" value="TRIPARTITE MOTIF-CONTAINING PROTEIN 16-RELATED"/>
    <property type="match status" value="1"/>
</dbReference>
<dbReference type="InterPro" id="IPR043136">
    <property type="entry name" value="B30.2/SPRY_sf"/>
</dbReference>
<dbReference type="InterPro" id="IPR013320">
    <property type="entry name" value="ConA-like_dom_sf"/>
</dbReference>
<evidence type="ECO:0000313" key="10">
    <source>
        <dbReference type="RefSeq" id="XP_030645825.1"/>
    </source>
</evidence>
<evidence type="ECO:0000256" key="4">
    <source>
        <dbReference type="PROSITE-ProRule" id="PRU00024"/>
    </source>
</evidence>
<dbReference type="SUPFAM" id="SSF57845">
    <property type="entry name" value="B-box zinc-binding domain"/>
    <property type="match status" value="1"/>
</dbReference>
<dbReference type="PANTHER" id="PTHR25465">
    <property type="entry name" value="B-BOX DOMAIN CONTAINING"/>
    <property type="match status" value="1"/>
</dbReference>
<dbReference type="PRINTS" id="PR01407">
    <property type="entry name" value="BUTYPHLNCDUF"/>
</dbReference>
<keyword evidence="2 4" id="KW-0863">Zinc-finger</keyword>
<dbReference type="PROSITE" id="PS50119">
    <property type="entry name" value="ZF_BBOX"/>
    <property type="match status" value="1"/>
</dbReference>
<dbReference type="InterPro" id="IPR003877">
    <property type="entry name" value="SPRY_dom"/>
</dbReference>
<dbReference type="CDD" id="cd19839">
    <property type="entry name" value="Bbox1_TRIM16"/>
    <property type="match status" value="1"/>
</dbReference>
<dbReference type="CDD" id="cd19769">
    <property type="entry name" value="Bbox2_TRIM16-like"/>
    <property type="match status" value="1"/>
</dbReference>
<keyword evidence="5" id="KW-0175">Coiled coil</keyword>
<name>A0A6J2WJV1_CHACN</name>
<keyword evidence="9" id="KW-1185">Reference proteome</keyword>
<dbReference type="Pfam" id="PF00622">
    <property type="entry name" value="SPRY"/>
    <property type="match status" value="1"/>
</dbReference>
<feature type="compositionally biased region" description="Basic and acidic residues" evidence="6">
    <location>
        <begin position="1"/>
        <end position="15"/>
    </location>
</feature>
<evidence type="ECO:0000256" key="2">
    <source>
        <dbReference type="ARBA" id="ARBA00022771"/>
    </source>
</evidence>
<dbReference type="InterPro" id="IPR001870">
    <property type="entry name" value="B30.2/SPRY"/>
</dbReference>
<dbReference type="InterPro" id="IPR000315">
    <property type="entry name" value="Znf_B-box"/>
</dbReference>
<keyword evidence="3" id="KW-0862">Zinc</keyword>
<dbReference type="GO" id="GO:0005737">
    <property type="term" value="C:cytoplasm"/>
    <property type="evidence" value="ECO:0007669"/>
    <property type="project" value="UniProtKB-ARBA"/>
</dbReference>
<dbReference type="Pfam" id="PF00643">
    <property type="entry name" value="zf-B_box"/>
    <property type="match status" value="1"/>
</dbReference>
<dbReference type="InterPro" id="IPR006574">
    <property type="entry name" value="PRY"/>
</dbReference>
<dbReference type="OrthoDB" id="6270329at2759"/>
<evidence type="ECO:0000256" key="5">
    <source>
        <dbReference type="SAM" id="Coils"/>
    </source>
</evidence>
<organism evidence="9 10">
    <name type="scientific">Chanos chanos</name>
    <name type="common">Milkfish</name>
    <name type="synonym">Mugil chanos</name>
    <dbReference type="NCBI Taxonomy" id="29144"/>
    <lineage>
        <taxon>Eukaryota</taxon>
        <taxon>Metazoa</taxon>
        <taxon>Chordata</taxon>
        <taxon>Craniata</taxon>
        <taxon>Vertebrata</taxon>
        <taxon>Euteleostomi</taxon>
        <taxon>Actinopterygii</taxon>
        <taxon>Neopterygii</taxon>
        <taxon>Teleostei</taxon>
        <taxon>Ostariophysi</taxon>
        <taxon>Gonorynchiformes</taxon>
        <taxon>Chanidae</taxon>
        <taxon>Chanos</taxon>
    </lineage>
</organism>
<feature type="domain" description="B box-type" evidence="7">
    <location>
        <begin position="85"/>
        <end position="125"/>
    </location>
</feature>
<feature type="coiled-coil region" evidence="5">
    <location>
        <begin position="172"/>
        <end position="232"/>
    </location>
</feature>